<dbReference type="PANTHER" id="PTHR31490:SF88">
    <property type="entry name" value="BETA-XYLANASE"/>
    <property type="match status" value="1"/>
</dbReference>
<dbReference type="EMBL" id="JACHOA010000006">
    <property type="protein sequence ID" value="MBB4614896.1"/>
    <property type="molecule type" value="Genomic_DNA"/>
</dbReference>
<keyword evidence="7 9" id="KW-0326">Glycosidase</keyword>
<proteinExistence type="inferred from homology"/>
<dbReference type="PRINTS" id="PR00134">
    <property type="entry name" value="GLHYDRLASE10"/>
</dbReference>
<dbReference type="GO" id="GO:0031176">
    <property type="term" value="F:endo-1,4-beta-xylanase activity"/>
    <property type="evidence" value="ECO:0007669"/>
    <property type="project" value="UniProtKB-EC"/>
</dbReference>
<dbReference type="PANTHER" id="PTHR31490">
    <property type="entry name" value="GLYCOSYL HYDROLASE"/>
    <property type="match status" value="1"/>
</dbReference>
<sequence length="355" mass="39565">MAHPISSMAATHSPSLSDLAAAKGIRFGSAVAGQGGGSWRNPALADLLKRECSILVAENEMKWQAIRPSPTAFDFAAFDDIARFAGQTKMALRGHTLLWHRSKWMPRWLEKHDFGPQPATAAARLMANHVETVCARYNGKITSFDVVNETVLPEDGILAQTALSKAMGSTEALVDLAFHTARMAAPGVELVYNDYMSWEPGNALHRMGVLRLLEGFRKRGTPVDALGIQSHLIAPVPDAAYQREWRRFVDEVVAMDYRLVITEFDVRDRDLPVDIPSRDRTVADTAKAYFETMLDYPQLRDVLAWGMVDAYSWLQGYEPRADKAEARGCLYDSHFRPKPVYAALAQAFVEARPRT</sequence>
<evidence type="ECO:0000256" key="3">
    <source>
        <dbReference type="ARBA" id="ARBA00022651"/>
    </source>
</evidence>
<evidence type="ECO:0000256" key="1">
    <source>
        <dbReference type="ARBA" id="ARBA00000681"/>
    </source>
</evidence>
<comment type="similarity">
    <text evidence="2 9">Belongs to the glycosyl hydrolase 10 (cellulase F) family.</text>
</comment>
<evidence type="ECO:0000256" key="8">
    <source>
        <dbReference type="ARBA" id="ARBA00023326"/>
    </source>
</evidence>
<dbReference type="Gene3D" id="3.20.20.80">
    <property type="entry name" value="Glycosidases"/>
    <property type="match status" value="1"/>
</dbReference>
<protein>
    <recommendedName>
        <fullName evidence="9">Beta-xylanase</fullName>
        <ecNumber evidence="9">3.2.1.8</ecNumber>
    </recommendedName>
</protein>
<name>A0A7W7EVC0_9SPHN</name>
<accession>A0A7W7EVC0</accession>
<dbReference type="SUPFAM" id="SSF51445">
    <property type="entry name" value="(Trans)glycosidases"/>
    <property type="match status" value="1"/>
</dbReference>
<dbReference type="InterPro" id="IPR044846">
    <property type="entry name" value="GH10"/>
</dbReference>
<evidence type="ECO:0000256" key="4">
    <source>
        <dbReference type="ARBA" id="ARBA00022729"/>
    </source>
</evidence>
<dbReference type="GO" id="GO:0045493">
    <property type="term" value="P:xylan catabolic process"/>
    <property type="evidence" value="ECO:0007669"/>
    <property type="project" value="UniProtKB-KW"/>
</dbReference>
<evidence type="ECO:0000313" key="11">
    <source>
        <dbReference type="EMBL" id="MBB4614896.1"/>
    </source>
</evidence>
<dbReference type="PROSITE" id="PS51760">
    <property type="entry name" value="GH10_2"/>
    <property type="match status" value="1"/>
</dbReference>
<organism evidence="11 12">
    <name type="scientific">Novosphingobium taihuense</name>
    <dbReference type="NCBI Taxonomy" id="260085"/>
    <lineage>
        <taxon>Bacteria</taxon>
        <taxon>Pseudomonadati</taxon>
        <taxon>Pseudomonadota</taxon>
        <taxon>Alphaproteobacteria</taxon>
        <taxon>Sphingomonadales</taxon>
        <taxon>Sphingomonadaceae</taxon>
        <taxon>Novosphingobium</taxon>
    </lineage>
</organism>
<evidence type="ECO:0000256" key="9">
    <source>
        <dbReference type="RuleBase" id="RU361174"/>
    </source>
</evidence>
<keyword evidence="6 9" id="KW-0119">Carbohydrate metabolism</keyword>
<dbReference type="InterPro" id="IPR001000">
    <property type="entry name" value="GH10_dom"/>
</dbReference>
<dbReference type="Pfam" id="PF00331">
    <property type="entry name" value="Glyco_hydro_10"/>
    <property type="match status" value="1"/>
</dbReference>
<evidence type="ECO:0000256" key="6">
    <source>
        <dbReference type="ARBA" id="ARBA00023277"/>
    </source>
</evidence>
<keyword evidence="4" id="KW-0732">Signal</keyword>
<evidence type="ECO:0000256" key="7">
    <source>
        <dbReference type="ARBA" id="ARBA00023295"/>
    </source>
</evidence>
<dbReference type="InterPro" id="IPR017853">
    <property type="entry name" value="GH"/>
</dbReference>
<dbReference type="EC" id="3.2.1.8" evidence="9"/>
<evidence type="ECO:0000259" key="10">
    <source>
        <dbReference type="PROSITE" id="PS51760"/>
    </source>
</evidence>
<keyword evidence="3 11" id="KW-0858">Xylan degradation</keyword>
<dbReference type="SMART" id="SM00633">
    <property type="entry name" value="Glyco_10"/>
    <property type="match status" value="1"/>
</dbReference>
<reference evidence="11 12" key="1">
    <citation type="submission" date="2020-08" db="EMBL/GenBank/DDBJ databases">
        <title>Genomic Encyclopedia of Type Strains, Phase IV (KMG-IV): sequencing the most valuable type-strain genomes for metagenomic binning, comparative biology and taxonomic classification.</title>
        <authorList>
            <person name="Goeker M."/>
        </authorList>
    </citation>
    <scope>NUCLEOTIDE SEQUENCE [LARGE SCALE GENOMIC DNA]</scope>
    <source>
        <strain evidence="11 12">DSM 17507</strain>
    </source>
</reference>
<dbReference type="AlphaFoldDB" id="A0A7W7EVC0"/>
<evidence type="ECO:0000256" key="5">
    <source>
        <dbReference type="ARBA" id="ARBA00022801"/>
    </source>
</evidence>
<comment type="catalytic activity">
    <reaction evidence="1 9">
        <text>Endohydrolysis of (1-&gt;4)-beta-D-xylosidic linkages in xylans.</text>
        <dbReference type="EC" id="3.2.1.8"/>
    </reaction>
</comment>
<dbReference type="Proteomes" id="UP000538566">
    <property type="component" value="Unassembled WGS sequence"/>
</dbReference>
<evidence type="ECO:0000256" key="2">
    <source>
        <dbReference type="ARBA" id="ARBA00007495"/>
    </source>
</evidence>
<comment type="caution">
    <text evidence="11">The sequence shown here is derived from an EMBL/GenBank/DDBJ whole genome shotgun (WGS) entry which is preliminary data.</text>
</comment>
<keyword evidence="8 9" id="KW-0624">Polysaccharide degradation</keyword>
<keyword evidence="5 9" id="KW-0378">Hydrolase</keyword>
<evidence type="ECO:0000313" key="12">
    <source>
        <dbReference type="Proteomes" id="UP000538566"/>
    </source>
</evidence>
<feature type="domain" description="GH10" evidence="10">
    <location>
        <begin position="10"/>
        <end position="347"/>
    </location>
</feature>
<gene>
    <name evidence="11" type="ORF">GGR37_003186</name>
</gene>
<keyword evidence="12" id="KW-1185">Reference proteome</keyword>